<dbReference type="RefSeq" id="XP_062685513.1">
    <property type="nucleotide sequence ID" value="XM_062823857.1"/>
</dbReference>
<dbReference type="Proteomes" id="UP001278500">
    <property type="component" value="Unassembled WGS sequence"/>
</dbReference>
<comment type="caution">
    <text evidence="2">The sequence shown here is derived from an EMBL/GenBank/DDBJ whole genome shotgun (WGS) entry which is preliminary data.</text>
</comment>
<feature type="compositionally biased region" description="Basic and acidic residues" evidence="1">
    <location>
        <begin position="155"/>
        <end position="176"/>
    </location>
</feature>
<feature type="region of interest" description="Disordered" evidence="1">
    <location>
        <begin position="1068"/>
        <end position="1190"/>
    </location>
</feature>
<dbReference type="EMBL" id="JAUEPP010000001">
    <property type="protein sequence ID" value="KAK3354135.1"/>
    <property type="molecule type" value="Genomic_DNA"/>
</dbReference>
<reference evidence="2" key="1">
    <citation type="journal article" date="2023" name="Mol. Phylogenet. Evol.">
        <title>Genome-scale phylogeny and comparative genomics of the fungal order Sordariales.</title>
        <authorList>
            <person name="Hensen N."/>
            <person name="Bonometti L."/>
            <person name="Westerberg I."/>
            <person name="Brannstrom I.O."/>
            <person name="Guillou S."/>
            <person name="Cros-Aarteil S."/>
            <person name="Calhoun S."/>
            <person name="Haridas S."/>
            <person name="Kuo A."/>
            <person name="Mondo S."/>
            <person name="Pangilinan J."/>
            <person name="Riley R."/>
            <person name="LaButti K."/>
            <person name="Andreopoulos B."/>
            <person name="Lipzen A."/>
            <person name="Chen C."/>
            <person name="Yan M."/>
            <person name="Daum C."/>
            <person name="Ng V."/>
            <person name="Clum A."/>
            <person name="Steindorff A."/>
            <person name="Ohm R.A."/>
            <person name="Martin F."/>
            <person name="Silar P."/>
            <person name="Natvig D.O."/>
            <person name="Lalanne C."/>
            <person name="Gautier V."/>
            <person name="Ament-Velasquez S.L."/>
            <person name="Kruys A."/>
            <person name="Hutchinson M.I."/>
            <person name="Powell A.J."/>
            <person name="Barry K."/>
            <person name="Miller A.N."/>
            <person name="Grigoriev I.V."/>
            <person name="Debuchy R."/>
            <person name="Gladieux P."/>
            <person name="Hiltunen Thoren M."/>
            <person name="Johannesson H."/>
        </authorList>
    </citation>
    <scope>NUCLEOTIDE SEQUENCE</scope>
    <source>
        <strain evidence="2">CBS 560.94</strain>
    </source>
</reference>
<feature type="compositionally biased region" description="Low complexity" evidence="1">
    <location>
        <begin position="125"/>
        <end position="137"/>
    </location>
</feature>
<feature type="compositionally biased region" description="Basic and acidic residues" evidence="1">
    <location>
        <begin position="512"/>
        <end position="536"/>
    </location>
</feature>
<feature type="compositionally biased region" description="Acidic residues" evidence="1">
    <location>
        <begin position="94"/>
        <end position="105"/>
    </location>
</feature>
<evidence type="ECO:0000256" key="1">
    <source>
        <dbReference type="SAM" id="MobiDB-lite"/>
    </source>
</evidence>
<feature type="region of interest" description="Disordered" evidence="1">
    <location>
        <begin position="40"/>
        <end position="262"/>
    </location>
</feature>
<feature type="compositionally biased region" description="Polar residues" evidence="1">
    <location>
        <begin position="987"/>
        <end position="1011"/>
    </location>
</feature>
<feature type="compositionally biased region" description="Basic residues" evidence="1">
    <location>
        <begin position="64"/>
        <end position="73"/>
    </location>
</feature>
<organism evidence="2 3">
    <name type="scientific">Neurospora tetraspora</name>
    <dbReference type="NCBI Taxonomy" id="94610"/>
    <lineage>
        <taxon>Eukaryota</taxon>
        <taxon>Fungi</taxon>
        <taxon>Dikarya</taxon>
        <taxon>Ascomycota</taxon>
        <taxon>Pezizomycotina</taxon>
        <taxon>Sordariomycetes</taxon>
        <taxon>Sordariomycetidae</taxon>
        <taxon>Sordariales</taxon>
        <taxon>Sordariaceae</taxon>
        <taxon>Neurospora</taxon>
    </lineage>
</organism>
<feature type="compositionally biased region" description="Basic and acidic residues" evidence="1">
    <location>
        <begin position="50"/>
        <end position="59"/>
    </location>
</feature>
<keyword evidence="3" id="KW-1185">Reference proteome</keyword>
<feature type="compositionally biased region" description="Basic residues" evidence="1">
    <location>
        <begin position="245"/>
        <end position="262"/>
    </location>
</feature>
<feature type="region of interest" description="Disordered" evidence="1">
    <location>
        <begin position="959"/>
        <end position="1050"/>
    </location>
</feature>
<feature type="compositionally biased region" description="Basic and acidic residues" evidence="1">
    <location>
        <begin position="1073"/>
        <end position="1083"/>
    </location>
</feature>
<feature type="compositionally biased region" description="Polar residues" evidence="1">
    <location>
        <begin position="394"/>
        <end position="416"/>
    </location>
</feature>
<dbReference type="AlphaFoldDB" id="A0AAE0JMP8"/>
<proteinExistence type="predicted"/>
<gene>
    <name evidence="2" type="ORF">B0H65DRAFT_413646</name>
</gene>
<name>A0AAE0JMP8_9PEZI</name>
<feature type="compositionally biased region" description="Polar residues" evidence="1">
    <location>
        <begin position="1084"/>
        <end position="1097"/>
    </location>
</feature>
<dbReference type="GeneID" id="87861011"/>
<feature type="compositionally biased region" description="Basic and acidic residues" evidence="1">
    <location>
        <begin position="198"/>
        <end position="208"/>
    </location>
</feature>
<evidence type="ECO:0000313" key="3">
    <source>
        <dbReference type="Proteomes" id="UP001278500"/>
    </source>
</evidence>
<evidence type="ECO:0000313" key="2">
    <source>
        <dbReference type="EMBL" id="KAK3354135.1"/>
    </source>
</evidence>
<feature type="compositionally biased region" description="Polar residues" evidence="1">
    <location>
        <begin position="450"/>
        <end position="489"/>
    </location>
</feature>
<feature type="region of interest" description="Disordered" evidence="1">
    <location>
        <begin position="288"/>
        <end position="546"/>
    </location>
</feature>
<sequence length="1190" mass="131133">MPRKKRASVVDTLLSVKGVARLLRNITVQDLLGSGNIVASRSNSLAEQSSSDRRSRRTSESSGSKRRHQRGGTRTKSEHPGAWPESPEPRDPEDTFQDDESEAVLESDSRYALFQDSRNDFSEPSTRSQSTRRTGTTVQVPTQRGARSVPSSSRDAAKSKSLRIDGGYRRKPMREDTDLESSGSERSATRHMKSHGRPKYDDRFDHESAPAFAAETANNKNEPQRDYSSASDDDQYQTKRDHGGRSYHRQFTKPMPRRQVRFVKSKAQLRELVDIKLSPSQCGKFEAHYQKMLAQKQGQGLDSPKQPQSPAPNPSSDAPPMSSQSAAPELLTAPSLPASPVSTKSRALSAASVPRSRTATASEISVPVASPSAFRTSTSSTAATVSSAWDSTAFSATASRAPSCTSTRAPSRTASIAPSCAASRASSLTVSKIHSRTTSRAPSRTDSRAPSRTISRASKTQQNGFDSFIATSAASSVKTTPSSRKSFSNPVDPVISPRPESTQAAPMYKNPVNEEHPHEQPGEKVDEHGDKQHDVQVNEGPGEQVDGQVDEQVDEHVDKQLGQHIDDQANDQGNKQPDHQAKNSVSTSKETAHGGHATIPDVAINGNNETGSKKCPLNGLLPEVYDCKHETRHCFACSRPRDMRYVDFRHRFCRGEEPQRSLCRTCRRRLDRNMELDPKPNSSNKRTLTDIKKFHWCAQCGTIRSHKFHEHYPSGTEVPPRHQLCHPCCNFAKLPPKSGSSTYNPPKVDDDASNNSKKRASGDEKGQAGNSLHRRKDIRSADDRPQDGPAVVEPLPSNIPAEETHSPKPSTPVVSPDPGHQHHPSKSHAMAETLASRTAAESSSQAQTQRSVADSAPGKHDSPGGLGDFNSQSWQIPADDSPPPQRKRSTANYGYGQGNEGQFYENLHVNYHEILDQEDIWNHQANHHRDRHEVSLPEILLTAPTEEVHITQPTVVLDEQCPGSPLHDNLPQFSWKDGPARDHSKYQRQPSMQSQASIQTVRPSDNNFSSCRSKENYPDYPRQHNTPRQFHWPTERGEVDDNQPKGLSDMFYETDEGKRADAFFASMSSWSEPKSKPKPRAESTENYNTWPPSSYDTTEPAAHEYLEKRRSKRPSVIPGSPPHGHVRKASDSLSVETVGVWQGVTPGAPKAEVTEPESPAGEEVSHVACRVRPSRKKGAKQDSGSAASNF</sequence>
<feature type="compositionally biased region" description="Low complexity" evidence="1">
    <location>
        <begin position="314"/>
        <end position="323"/>
    </location>
</feature>
<feature type="compositionally biased region" description="Polar residues" evidence="1">
    <location>
        <begin position="835"/>
        <end position="852"/>
    </location>
</feature>
<feature type="region of interest" description="Disordered" evidence="1">
    <location>
        <begin position="567"/>
        <end position="613"/>
    </location>
</feature>
<feature type="compositionally biased region" description="Polar residues" evidence="1">
    <location>
        <begin position="424"/>
        <end position="442"/>
    </location>
</feature>
<feature type="compositionally biased region" description="Basic and acidic residues" evidence="1">
    <location>
        <begin position="1033"/>
        <end position="1043"/>
    </location>
</feature>
<feature type="region of interest" description="Disordered" evidence="1">
    <location>
        <begin position="739"/>
        <end position="899"/>
    </location>
</feature>
<accession>A0AAE0JMP8</accession>
<protein>
    <submittedName>
        <fullName evidence="2">Uncharacterized protein</fullName>
    </submittedName>
</protein>
<feature type="compositionally biased region" description="Low complexity" evidence="1">
    <location>
        <begin position="369"/>
        <end position="393"/>
    </location>
</feature>
<reference evidence="2" key="2">
    <citation type="submission" date="2023-06" db="EMBL/GenBank/DDBJ databases">
        <authorList>
            <consortium name="Lawrence Berkeley National Laboratory"/>
            <person name="Haridas S."/>
            <person name="Hensen N."/>
            <person name="Bonometti L."/>
            <person name="Westerberg I."/>
            <person name="Brannstrom I.O."/>
            <person name="Guillou S."/>
            <person name="Cros-Aarteil S."/>
            <person name="Calhoun S."/>
            <person name="Kuo A."/>
            <person name="Mondo S."/>
            <person name="Pangilinan J."/>
            <person name="Riley R."/>
            <person name="Labutti K."/>
            <person name="Andreopoulos B."/>
            <person name="Lipzen A."/>
            <person name="Chen C."/>
            <person name="Yanf M."/>
            <person name="Daum C."/>
            <person name="Ng V."/>
            <person name="Clum A."/>
            <person name="Steindorff A."/>
            <person name="Ohm R."/>
            <person name="Martin F."/>
            <person name="Silar P."/>
            <person name="Natvig D."/>
            <person name="Lalanne C."/>
            <person name="Gautier V."/>
            <person name="Ament-Velasquez S.L."/>
            <person name="Kruys A."/>
            <person name="Hutchinson M.I."/>
            <person name="Powell A.J."/>
            <person name="Barry K."/>
            <person name="Miller A.N."/>
            <person name="Grigoriev I.V."/>
            <person name="Debuchy R."/>
            <person name="Gladieux P."/>
            <person name="Thoren M.H."/>
            <person name="Johannesson H."/>
        </authorList>
    </citation>
    <scope>NUCLEOTIDE SEQUENCE</scope>
    <source>
        <strain evidence="2">CBS 560.94</strain>
    </source>
</reference>